<evidence type="ECO:0000313" key="2">
    <source>
        <dbReference type="EMBL" id="MDA1387166.1"/>
    </source>
</evidence>
<dbReference type="AlphaFoldDB" id="A0A9X3SZA7"/>
<evidence type="ECO:0000313" key="4">
    <source>
        <dbReference type="Proteomes" id="UP001145799"/>
    </source>
</evidence>
<evidence type="ECO:0000313" key="3">
    <source>
        <dbReference type="EMBL" id="MDR7338570.1"/>
    </source>
</evidence>
<sequence length="97" mass="11202">MIEPRKRDTTADSPDWRFLAAFFHDIGMNDRIRLAVYRSTADPALHRLTSDEQTTAGPRLIAVFTEPPGGDEDWHPAWRTDQMRPTVEKRARAIARR</sequence>
<organism evidence="2 4">
    <name type="scientific">Glycomyces lechevalierae</name>
    <dbReference type="NCBI Taxonomy" id="256034"/>
    <lineage>
        <taxon>Bacteria</taxon>
        <taxon>Bacillati</taxon>
        <taxon>Actinomycetota</taxon>
        <taxon>Actinomycetes</taxon>
        <taxon>Glycomycetales</taxon>
        <taxon>Glycomycetaceae</taxon>
        <taxon>Glycomyces</taxon>
    </lineage>
</organism>
<accession>A0A9X3SZA7</accession>
<evidence type="ECO:0000256" key="1">
    <source>
        <dbReference type="SAM" id="MobiDB-lite"/>
    </source>
</evidence>
<dbReference type="EMBL" id="JAPZVQ010000014">
    <property type="protein sequence ID" value="MDA1387166.1"/>
    <property type="molecule type" value="Genomic_DNA"/>
</dbReference>
<dbReference type="Proteomes" id="UP001183604">
    <property type="component" value="Unassembled WGS sequence"/>
</dbReference>
<evidence type="ECO:0000313" key="5">
    <source>
        <dbReference type="Proteomes" id="UP001183604"/>
    </source>
</evidence>
<proteinExistence type="predicted"/>
<dbReference type="EMBL" id="JAVDYD010000001">
    <property type="protein sequence ID" value="MDR7338570.1"/>
    <property type="molecule type" value="Genomic_DNA"/>
</dbReference>
<feature type="region of interest" description="Disordered" evidence="1">
    <location>
        <begin position="48"/>
        <end position="77"/>
    </location>
</feature>
<protein>
    <submittedName>
        <fullName evidence="2">Uncharacterized protein</fullName>
    </submittedName>
</protein>
<dbReference type="RefSeq" id="WP_270123661.1">
    <property type="nucleotide sequence ID" value="NZ_BAAAOM010000004.1"/>
</dbReference>
<reference evidence="2" key="1">
    <citation type="submission" date="2022-12" db="EMBL/GenBank/DDBJ databases">
        <title>Gycomyces niveus sp.nov., a novel actinomycete isolated from soil in Shouguang.</title>
        <authorList>
            <person name="Yang X."/>
        </authorList>
    </citation>
    <scope>NUCLEOTIDE SEQUENCE</scope>
    <source>
        <strain evidence="2">DSM 44724</strain>
    </source>
</reference>
<keyword evidence="5" id="KW-1185">Reference proteome</keyword>
<comment type="caution">
    <text evidence="2">The sequence shown here is derived from an EMBL/GenBank/DDBJ whole genome shotgun (WGS) entry which is preliminary data.</text>
</comment>
<name>A0A9X3SZA7_9ACTN</name>
<reference evidence="3 5" key="2">
    <citation type="submission" date="2023-07" db="EMBL/GenBank/DDBJ databases">
        <title>Sequencing the genomes of 1000 actinobacteria strains.</title>
        <authorList>
            <person name="Klenk H.-P."/>
        </authorList>
    </citation>
    <scope>NUCLEOTIDE SEQUENCE [LARGE SCALE GENOMIC DNA]</scope>
    <source>
        <strain evidence="3 5">DSM 44724</strain>
    </source>
</reference>
<dbReference type="Proteomes" id="UP001145799">
    <property type="component" value="Unassembled WGS sequence"/>
</dbReference>
<gene>
    <name evidence="3" type="ORF">J2S69_002289</name>
    <name evidence="2" type="ORF">O2L01_19380</name>
</gene>